<dbReference type="Proteomes" id="UP000078237">
    <property type="component" value="Unassembled WGS sequence"/>
</dbReference>
<evidence type="ECO:0000256" key="1">
    <source>
        <dbReference type="SAM" id="MobiDB-lite"/>
    </source>
</evidence>
<feature type="region of interest" description="Disordered" evidence="1">
    <location>
        <begin position="430"/>
        <end position="449"/>
    </location>
</feature>
<evidence type="ECO:0000313" key="3">
    <source>
        <dbReference type="Proteomes" id="UP000078237"/>
    </source>
</evidence>
<feature type="region of interest" description="Disordered" evidence="1">
    <location>
        <begin position="303"/>
        <end position="324"/>
    </location>
</feature>
<dbReference type="OrthoDB" id="4583914at2759"/>
<evidence type="ECO:0008006" key="4">
    <source>
        <dbReference type="Google" id="ProtNLM"/>
    </source>
</evidence>
<proteinExistence type="predicted"/>
<dbReference type="VEuPathDB" id="FungiDB:MMYC01_204352"/>
<name>A0A175W6A3_9PEZI</name>
<keyword evidence="3" id="KW-1185">Reference proteome</keyword>
<sequence length="449" mass="50627">MRSSCKPSAALCDPGSAAAPIPQLCTLRSERCSPVPPDHGILAVWLLFVLQLVVIRRPAAHGQHVSPTDTTFTPTSAAISALTAESSAPQTPPAPLDLGPPGYHATIKLYERTPSETTIYLGPWEITGTSPRRLVWQCSYAGEVLEHFLPSDNAAELFPYTLHAQHRRFGDPREMELYLTFLEPHRVRYMTADGVVHDEYIEVKYEFTTVEGSIQLQSDLRNRDLVDWFDVDVVWSDTHRRTDSYGSVRGMGTIQRMKLWRDRYSTFHYLTFYANHRRRWKEYLLDDFDRELRQRDDRNRRLQLGVRGARRGSASDSGQSHGRRFSAASIFRSRHSTPLLNGSSSSSSSQSSADIRYLGIQFSRNNNIQAGTDDYRRFISQWDTAHLADGEFDATFPTNHVELPSPYLNAMPERRVNGVAELESPALLGRSRLPSVAEPGDGLDSDGTQ</sequence>
<gene>
    <name evidence="2" type="ORF">MMYC01_204352</name>
</gene>
<accession>A0A175W6A3</accession>
<comment type="caution">
    <text evidence="2">The sequence shown here is derived from an EMBL/GenBank/DDBJ whole genome shotgun (WGS) entry which is preliminary data.</text>
</comment>
<evidence type="ECO:0000313" key="2">
    <source>
        <dbReference type="EMBL" id="KXX79105.1"/>
    </source>
</evidence>
<dbReference type="EMBL" id="LCTW02000097">
    <property type="protein sequence ID" value="KXX79105.1"/>
    <property type="molecule type" value="Genomic_DNA"/>
</dbReference>
<dbReference type="AlphaFoldDB" id="A0A175W6A3"/>
<protein>
    <recommendedName>
        <fullName evidence="4">Acetate kinase</fullName>
    </recommendedName>
</protein>
<reference evidence="2 3" key="1">
    <citation type="journal article" date="2016" name="Genome Announc.">
        <title>Genome Sequence of Madurella mycetomatis mm55, Isolated from a Human Mycetoma Case in Sudan.</title>
        <authorList>
            <person name="Smit S."/>
            <person name="Derks M.F."/>
            <person name="Bervoets S."/>
            <person name="Fahal A."/>
            <person name="van Leeuwen W."/>
            <person name="van Belkum A."/>
            <person name="van de Sande W.W."/>
        </authorList>
    </citation>
    <scope>NUCLEOTIDE SEQUENCE [LARGE SCALE GENOMIC DNA]</scope>
    <source>
        <strain evidence="3">mm55</strain>
    </source>
</reference>
<organism evidence="2 3">
    <name type="scientific">Madurella mycetomatis</name>
    <dbReference type="NCBI Taxonomy" id="100816"/>
    <lineage>
        <taxon>Eukaryota</taxon>
        <taxon>Fungi</taxon>
        <taxon>Dikarya</taxon>
        <taxon>Ascomycota</taxon>
        <taxon>Pezizomycotina</taxon>
        <taxon>Sordariomycetes</taxon>
        <taxon>Sordariomycetidae</taxon>
        <taxon>Sordariales</taxon>
        <taxon>Sordariales incertae sedis</taxon>
        <taxon>Madurella</taxon>
    </lineage>
</organism>